<keyword evidence="1" id="KW-1185">Reference proteome</keyword>
<dbReference type="RefSeq" id="XP_002133854.2">
    <property type="nucleotide sequence ID" value="XM_002133818.3"/>
</dbReference>
<name>A0A6I8UZ47_DROPS</name>
<dbReference type="InParanoid" id="A0A6I8UZ47"/>
<dbReference type="Proteomes" id="UP000001819">
    <property type="component" value="Chromosome X"/>
</dbReference>
<organism evidence="1 2">
    <name type="scientific">Drosophila pseudoobscura pseudoobscura</name>
    <name type="common">Fruit fly</name>
    <dbReference type="NCBI Taxonomy" id="46245"/>
    <lineage>
        <taxon>Eukaryota</taxon>
        <taxon>Metazoa</taxon>
        <taxon>Ecdysozoa</taxon>
        <taxon>Arthropoda</taxon>
        <taxon>Hexapoda</taxon>
        <taxon>Insecta</taxon>
        <taxon>Pterygota</taxon>
        <taxon>Neoptera</taxon>
        <taxon>Endopterygota</taxon>
        <taxon>Diptera</taxon>
        <taxon>Brachycera</taxon>
        <taxon>Muscomorpha</taxon>
        <taxon>Ephydroidea</taxon>
        <taxon>Drosophilidae</taxon>
        <taxon>Drosophila</taxon>
        <taxon>Sophophora</taxon>
    </lineage>
</organism>
<gene>
    <name evidence="2" type="primary">LOC6901156</name>
</gene>
<accession>A0A6I8UZ47</accession>
<reference evidence="2" key="1">
    <citation type="submission" date="2025-08" db="UniProtKB">
        <authorList>
            <consortium name="RefSeq"/>
        </authorList>
    </citation>
    <scope>IDENTIFICATION</scope>
    <source>
        <strain evidence="2">MV-25-SWS-2005</strain>
        <tissue evidence="2">Whole body</tissue>
    </source>
</reference>
<evidence type="ECO:0000313" key="2">
    <source>
        <dbReference type="RefSeq" id="XP_002133854.2"/>
    </source>
</evidence>
<dbReference type="AlphaFoldDB" id="A0A6I8UZ47"/>
<evidence type="ECO:0000313" key="1">
    <source>
        <dbReference type="Proteomes" id="UP000001819"/>
    </source>
</evidence>
<sequence>MSNLMSQQDCDKIKKRLYNRVGPHPGCSDPAMAWPKSLANCPEMAKLSIKPEPITDGHDRGQMLTIGLLLADQLAEPKKENPIWPSSAEVEKRLRSTGIYKNRLVAPPPVFAAATECAGDPGANDCRNWRATEDTFSN</sequence>
<dbReference type="KEGG" id="dpo:6901156"/>
<protein>
    <submittedName>
        <fullName evidence="2">Uncharacterized protein</fullName>
    </submittedName>
</protein>
<proteinExistence type="predicted"/>